<comment type="caution">
    <text evidence="3">The sequence shown here is derived from an EMBL/GenBank/DDBJ whole genome shotgun (WGS) entry which is preliminary data.</text>
</comment>
<dbReference type="InterPro" id="IPR036645">
    <property type="entry name" value="Elafin-like_sf"/>
</dbReference>
<proteinExistence type="predicted"/>
<name>A0AAN9Z265_9ORTH</name>
<keyword evidence="1" id="KW-0732">Signal</keyword>
<dbReference type="GO" id="GO:0045087">
    <property type="term" value="P:innate immune response"/>
    <property type="evidence" value="ECO:0007669"/>
    <property type="project" value="TreeGrafter"/>
</dbReference>
<dbReference type="Gene3D" id="4.10.75.10">
    <property type="entry name" value="Elafin-like"/>
    <property type="match status" value="1"/>
</dbReference>
<sequence length="69" mass="7050">MAGFTKVLVLLAVAVLVIGPTEAHKPGRCPPVLPGQVGVCAEFCTGDNTCSGNMKCCSNGCGRSCQRPV</sequence>
<dbReference type="EMBL" id="JAZDUA010000182">
    <property type="protein sequence ID" value="KAK7865258.1"/>
    <property type="molecule type" value="Genomic_DNA"/>
</dbReference>
<dbReference type="GO" id="GO:0004867">
    <property type="term" value="F:serine-type endopeptidase inhibitor activity"/>
    <property type="evidence" value="ECO:0007669"/>
    <property type="project" value="TreeGrafter"/>
</dbReference>
<evidence type="ECO:0000313" key="3">
    <source>
        <dbReference type="EMBL" id="KAK7865258.1"/>
    </source>
</evidence>
<feature type="signal peptide" evidence="1">
    <location>
        <begin position="1"/>
        <end position="23"/>
    </location>
</feature>
<dbReference type="Proteomes" id="UP001378592">
    <property type="component" value="Unassembled WGS sequence"/>
</dbReference>
<protein>
    <recommendedName>
        <fullName evidence="2">WAP domain-containing protein</fullName>
    </recommendedName>
</protein>
<dbReference type="PANTHER" id="PTHR19441">
    <property type="entry name" value="WHEY ACDIC PROTEIN WAP"/>
    <property type="match status" value="1"/>
</dbReference>
<dbReference type="GO" id="GO:0019731">
    <property type="term" value="P:antibacterial humoral response"/>
    <property type="evidence" value="ECO:0007669"/>
    <property type="project" value="TreeGrafter"/>
</dbReference>
<keyword evidence="4" id="KW-1185">Reference proteome</keyword>
<dbReference type="PRINTS" id="PR00003">
    <property type="entry name" value="4DISULPHCORE"/>
</dbReference>
<dbReference type="PANTHER" id="PTHR19441:SF92">
    <property type="entry name" value="WAP FOUR-DISULFIDE CORE DOMAIN PROTEIN 18"/>
    <property type="match status" value="1"/>
</dbReference>
<dbReference type="Pfam" id="PF00095">
    <property type="entry name" value="WAP"/>
    <property type="match status" value="1"/>
</dbReference>
<reference evidence="3 4" key="1">
    <citation type="submission" date="2024-03" db="EMBL/GenBank/DDBJ databases">
        <title>The genome assembly and annotation of the cricket Gryllus longicercus Weissman &amp; Gray.</title>
        <authorList>
            <person name="Szrajer S."/>
            <person name="Gray D."/>
            <person name="Ylla G."/>
        </authorList>
    </citation>
    <scope>NUCLEOTIDE SEQUENCE [LARGE SCALE GENOMIC DNA]</scope>
    <source>
        <strain evidence="3">DAG 2021-001</strain>
        <tissue evidence="3">Whole body minus gut</tissue>
    </source>
</reference>
<dbReference type="PROSITE" id="PS51390">
    <property type="entry name" value="WAP"/>
    <property type="match status" value="1"/>
</dbReference>
<dbReference type="AlphaFoldDB" id="A0AAN9Z265"/>
<feature type="chain" id="PRO_5042908542" description="WAP domain-containing protein" evidence="1">
    <location>
        <begin position="24"/>
        <end position="69"/>
    </location>
</feature>
<evidence type="ECO:0000313" key="4">
    <source>
        <dbReference type="Proteomes" id="UP001378592"/>
    </source>
</evidence>
<dbReference type="SUPFAM" id="SSF57256">
    <property type="entry name" value="Elafin-like"/>
    <property type="match status" value="1"/>
</dbReference>
<organism evidence="3 4">
    <name type="scientific">Gryllus longicercus</name>
    <dbReference type="NCBI Taxonomy" id="2509291"/>
    <lineage>
        <taxon>Eukaryota</taxon>
        <taxon>Metazoa</taxon>
        <taxon>Ecdysozoa</taxon>
        <taxon>Arthropoda</taxon>
        <taxon>Hexapoda</taxon>
        <taxon>Insecta</taxon>
        <taxon>Pterygota</taxon>
        <taxon>Neoptera</taxon>
        <taxon>Polyneoptera</taxon>
        <taxon>Orthoptera</taxon>
        <taxon>Ensifera</taxon>
        <taxon>Gryllidea</taxon>
        <taxon>Grylloidea</taxon>
        <taxon>Gryllidae</taxon>
        <taxon>Gryllinae</taxon>
        <taxon>Gryllus</taxon>
    </lineage>
</organism>
<evidence type="ECO:0000259" key="2">
    <source>
        <dbReference type="PROSITE" id="PS51390"/>
    </source>
</evidence>
<evidence type="ECO:0000256" key="1">
    <source>
        <dbReference type="SAM" id="SignalP"/>
    </source>
</evidence>
<dbReference type="InterPro" id="IPR008197">
    <property type="entry name" value="WAP_dom"/>
</dbReference>
<dbReference type="GO" id="GO:0005615">
    <property type="term" value="C:extracellular space"/>
    <property type="evidence" value="ECO:0007669"/>
    <property type="project" value="TreeGrafter"/>
</dbReference>
<feature type="domain" description="WAP" evidence="2">
    <location>
        <begin position="22"/>
        <end position="69"/>
    </location>
</feature>
<dbReference type="CDD" id="cd00199">
    <property type="entry name" value="WAP"/>
    <property type="match status" value="1"/>
</dbReference>
<accession>A0AAN9Z265</accession>
<gene>
    <name evidence="3" type="ORF">R5R35_012377</name>
</gene>
<dbReference type="FunFam" id="4.10.75.10:FF:000001">
    <property type="entry name" value="Anosmin 1"/>
    <property type="match status" value="1"/>
</dbReference>
<dbReference type="SMART" id="SM00217">
    <property type="entry name" value="WAP"/>
    <property type="match status" value="1"/>
</dbReference>
<dbReference type="InterPro" id="IPR050514">
    <property type="entry name" value="WAP_four-disulfide_core"/>
</dbReference>